<name>A0A6A5T5Z9_9PLEO</name>
<dbReference type="OrthoDB" id="5343383at2759"/>
<evidence type="ECO:0000313" key="3">
    <source>
        <dbReference type="Proteomes" id="UP000800038"/>
    </source>
</evidence>
<dbReference type="AlphaFoldDB" id="A0A6A5T5Z9"/>
<dbReference type="Proteomes" id="UP000800038">
    <property type="component" value="Unassembled WGS sequence"/>
</dbReference>
<sequence>MSPTKQPRLTRSQLVTIITDYYVFLTKFYISPSALKYPPPEGWPNITVETTKDLDKAPIVIDLIKHLPYIDEAQANEMVTNIHYKSDVVDYSVLTPERFADEIVFNGEEGLRWWVEDMEREKKESEEENDESQEEEDEEGDDEDDEENSPADETTPNWWDGDNPDNIILPNMIVLAKGYESGGRDIILDVFKAVIHEDMIRCNLLPSVEIAAFFHDLRCKLESLKYVPVPGDDFYEDVPELDKGEDLEVRHLTAKQRDEMSPSHVSAHDAKQYQKIYRWYGWPGEAYNKEGALVAIEEYRRCVRECEDEVEEWQEQGRANMATA</sequence>
<proteinExistence type="predicted"/>
<organism evidence="2 3">
    <name type="scientific">Clathrospora elynae</name>
    <dbReference type="NCBI Taxonomy" id="706981"/>
    <lineage>
        <taxon>Eukaryota</taxon>
        <taxon>Fungi</taxon>
        <taxon>Dikarya</taxon>
        <taxon>Ascomycota</taxon>
        <taxon>Pezizomycotina</taxon>
        <taxon>Dothideomycetes</taxon>
        <taxon>Pleosporomycetidae</taxon>
        <taxon>Pleosporales</taxon>
        <taxon>Diademaceae</taxon>
        <taxon>Clathrospora</taxon>
    </lineage>
</organism>
<keyword evidence="3" id="KW-1185">Reference proteome</keyword>
<accession>A0A6A5T5Z9</accession>
<feature type="region of interest" description="Disordered" evidence="1">
    <location>
        <begin position="121"/>
        <end position="163"/>
    </location>
</feature>
<reference evidence="2" key="1">
    <citation type="journal article" date="2020" name="Stud. Mycol.">
        <title>101 Dothideomycetes genomes: a test case for predicting lifestyles and emergence of pathogens.</title>
        <authorList>
            <person name="Haridas S."/>
            <person name="Albert R."/>
            <person name="Binder M."/>
            <person name="Bloem J."/>
            <person name="Labutti K."/>
            <person name="Salamov A."/>
            <person name="Andreopoulos B."/>
            <person name="Baker S."/>
            <person name="Barry K."/>
            <person name="Bills G."/>
            <person name="Bluhm B."/>
            <person name="Cannon C."/>
            <person name="Castanera R."/>
            <person name="Culley D."/>
            <person name="Daum C."/>
            <person name="Ezra D."/>
            <person name="Gonzalez J."/>
            <person name="Henrissat B."/>
            <person name="Kuo A."/>
            <person name="Liang C."/>
            <person name="Lipzen A."/>
            <person name="Lutzoni F."/>
            <person name="Magnuson J."/>
            <person name="Mondo S."/>
            <person name="Nolan M."/>
            <person name="Ohm R."/>
            <person name="Pangilinan J."/>
            <person name="Park H.-J."/>
            <person name="Ramirez L."/>
            <person name="Alfaro M."/>
            <person name="Sun H."/>
            <person name="Tritt A."/>
            <person name="Yoshinaga Y."/>
            <person name="Zwiers L.-H."/>
            <person name="Turgeon B."/>
            <person name="Goodwin S."/>
            <person name="Spatafora J."/>
            <person name="Crous P."/>
            <person name="Grigoriev I."/>
        </authorList>
    </citation>
    <scope>NUCLEOTIDE SEQUENCE</scope>
    <source>
        <strain evidence="2">CBS 161.51</strain>
    </source>
</reference>
<gene>
    <name evidence="2" type="ORF">EJ02DRAFT_452360</name>
</gene>
<evidence type="ECO:0000256" key="1">
    <source>
        <dbReference type="SAM" id="MobiDB-lite"/>
    </source>
</evidence>
<protein>
    <submittedName>
        <fullName evidence="2">Uncharacterized protein</fullName>
    </submittedName>
</protein>
<dbReference type="EMBL" id="ML976016">
    <property type="protein sequence ID" value="KAF1944497.1"/>
    <property type="molecule type" value="Genomic_DNA"/>
</dbReference>
<evidence type="ECO:0000313" key="2">
    <source>
        <dbReference type="EMBL" id="KAF1944497.1"/>
    </source>
</evidence>
<feature type="compositionally biased region" description="Acidic residues" evidence="1">
    <location>
        <begin position="126"/>
        <end position="150"/>
    </location>
</feature>